<dbReference type="STRING" id="313628.LNTAR_12796"/>
<accession>A6DK10</accession>
<dbReference type="eggNOG" id="COG1076">
    <property type="taxonomic scope" value="Bacteria"/>
</dbReference>
<dbReference type="SMART" id="SM00271">
    <property type="entry name" value="DnaJ"/>
    <property type="match status" value="1"/>
</dbReference>
<dbReference type="Pfam" id="PF00226">
    <property type="entry name" value="DnaJ"/>
    <property type="match status" value="1"/>
</dbReference>
<dbReference type="EMBL" id="ABCK01000006">
    <property type="protein sequence ID" value="EDM28234.1"/>
    <property type="molecule type" value="Genomic_DNA"/>
</dbReference>
<protein>
    <submittedName>
        <fullName evidence="2">Heat shock protein DnaJ-like protein</fullName>
    </submittedName>
</protein>
<comment type="caution">
    <text evidence="2">The sequence shown here is derived from an EMBL/GenBank/DDBJ whole genome shotgun (WGS) entry which is preliminary data.</text>
</comment>
<dbReference type="Gene3D" id="1.10.287.110">
    <property type="entry name" value="DnaJ domain"/>
    <property type="match status" value="1"/>
</dbReference>
<evidence type="ECO:0000313" key="3">
    <source>
        <dbReference type="Proteomes" id="UP000004947"/>
    </source>
</evidence>
<dbReference type="CDD" id="cd06257">
    <property type="entry name" value="DnaJ"/>
    <property type="match status" value="1"/>
</dbReference>
<dbReference type="AlphaFoldDB" id="A6DK10"/>
<feature type="domain" description="J" evidence="1">
    <location>
        <begin position="183"/>
        <end position="244"/>
    </location>
</feature>
<keyword evidence="2" id="KW-0346">Stress response</keyword>
<organism evidence="2 3">
    <name type="scientific">Lentisphaera araneosa HTCC2155</name>
    <dbReference type="NCBI Taxonomy" id="313628"/>
    <lineage>
        <taxon>Bacteria</taxon>
        <taxon>Pseudomonadati</taxon>
        <taxon>Lentisphaerota</taxon>
        <taxon>Lentisphaeria</taxon>
        <taxon>Lentisphaerales</taxon>
        <taxon>Lentisphaeraceae</taxon>
        <taxon>Lentisphaera</taxon>
    </lineage>
</organism>
<evidence type="ECO:0000313" key="2">
    <source>
        <dbReference type="EMBL" id="EDM28234.1"/>
    </source>
</evidence>
<evidence type="ECO:0000259" key="1">
    <source>
        <dbReference type="PROSITE" id="PS50076"/>
    </source>
</evidence>
<dbReference type="InterPro" id="IPR036869">
    <property type="entry name" value="J_dom_sf"/>
</dbReference>
<dbReference type="RefSeq" id="WP_007278225.1">
    <property type="nucleotide sequence ID" value="NZ_ABCK01000006.1"/>
</dbReference>
<dbReference type="SUPFAM" id="SSF46565">
    <property type="entry name" value="Chaperone J-domain"/>
    <property type="match status" value="1"/>
</dbReference>
<dbReference type="PROSITE" id="PS50076">
    <property type="entry name" value="DNAJ_2"/>
    <property type="match status" value="1"/>
</dbReference>
<dbReference type="InterPro" id="IPR001623">
    <property type="entry name" value="DnaJ_domain"/>
</dbReference>
<dbReference type="PRINTS" id="PR00625">
    <property type="entry name" value="JDOMAIN"/>
</dbReference>
<keyword evidence="3" id="KW-1185">Reference proteome</keyword>
<sequence>MTWTEEFFSPEIASIFNSKNITARKLQMLIIGGKRKAPDISAMSAAERSRTLMQGTFTLLACFAKSDFFISKREASLLHYLIKDELAMHSRPATYAVQIFNRIQSVHDIETEAKTQIEKINKAWGHDNTEVQRIFNMCLAMSLCHGEISYLADRWLLKIVKDFELHPINYMPVREQFLNPHAEAYHTLQIGSMVDQEQIKLAWRRQCSLYHPDKLVKASQDKQEWAKEKLHQINQAYETLKTVK</sequence>
<dbReference type="Gene3D" id="1.10.3680.10">
    <property type="entry name" value="TerB-like"/>
    <property type="match status" value="1"/>
</dbReference>
<dbReference type="SUPFAM" id="SSF158682">
    <property type="entry name" value="TerB-like"/>
    <property type="match status" value="1"/>
</dbReference>
<reference evidence="2 3" key="1">
    <citation type="journal article" date="2010" name="J. Bacteriol.">
        <title>Genome sequence of Lentisphaera araneosa HTCC2155T, the type species of the order Lentisphaerales in the phylum Lentisphaerae.</title>
        <authorList>
            <person name="Thrash J.C."/>
            <person name="Cho J.C."/>
            <person name="Vergin K.L."/>
            <person name="Morris R.M."/>
            <person name="Giovannoni S.J."/>
        </authorList>
    </citation>
    <scope>NUCLEOTIDE SEQUENCE [LARGE SCALE GENOMIC DNA]</scope>
    <source>
        <strain evidence="2 3">HTCC2155</strain>
    </source>
</reference>
<gene>
    <name evidence="2" type="ORF">LNTAR_12796</name>
</gene>
<dbReference type="Proteomes" id="UP000004947">
    <property type="component" value="Unassembled WGS sequence"/>
</dbReference>
<dbReference type="OrthoDB" id="9782583at2"/>
<dbReference type="InterPro" id="IPR029024">
    <property type="entry name" value="TerB-like"/>
</dbReference>
<name>A6DK10_9BACT</name>
<proteinExistence type="predicted"/>